<evidence type="ECO:0000256" key="1">
    <source>
        <dbReference type="ARBA" id="ARBA00001913"/>
    </source>
</evidence>
<dbReference type="PANTHER" id="PTHR13023">
    <property type="entry name" value="APYRASE"/>
    <property type="match status" value="1"/>
</dbReference>
<dbReference type="EMBL" id="CAXLJM020000046">
    <property type="protein sequence ID" value="CAL8110764.1"/>
    <property type="molecule type" value="Genomic_DNA"/>
</dbReference>
<dbReference type="SUPFAM" id="SSF101887">
    <property type="entry name" value="Apyrase"/>
    <property type="match status" value="1"/>
</dbReference>
<keyword evidence="2" id="KW-0479">Metal-binding</keyword>
<dbReference type="Gene3D" id="2.120.10.100">
    <property type="entry name" value="Apyrase"/>
    <property type="match status" value="1"/>
</dbReference>
<protein>
    <recommendedName>
        <fullName evidence="10">Soluble calcium-activated nucleotidase 1</fullName>
    </recommendedName>
</protein>
<name>A0ABP1QU36_9HEXA</name>
<evidence type="ECO:0000313" key="9">
    <source>
        <dbReference type="Proteomes" id="UP001642540"/>
    </source>
</evidence>
<evidence type="ECO:0000256" key="4">
    <source>
        <dbReference type="ARBA" id="ARBA00022837"/>
    </source>
</evidence>
<feature type="chain" id="PRO_5046261047" description="Soluble calcium-activated nucleotidase 1" evidence="7">
    <location>
        <begin position="30"/>
        <end position="448"/>
    </location>
</feature>
<evidence type="ECO:0000256" key="3">
    <source>
        <dbReference type="ARBA" id="ARBA00022801"/>
    </source>
</evidence>
<proteinExistence type="inferred from homology"/>
<dbReference type="PANTHER" id="PTHR13023:SF3">
    <property type="entry name" value="SOLUBLE CALCIUM-ACTIVATED NUCLEOTIDASE 1"/>
    <property type="match status" value="1"/>
</dbReference>
<dbReference type="Pfam" id="PF06079">
    <property type="entry name" value="Apyrase"/>
    <property type="match status" value="1"/>
</dbReference>
<comment type="cofactor">
    <cofactor evidence="1">
        <name>Ca(2+)</name>
        <dbReference type="ChEBI" id="CHEBI:29108"/>
    </cofactor>
</comment>
<evidence type="ECO:0008006" key="10">
    <source>
        <dbReference type="Google" id="ProtNLM"/>
    </source>
</evidence>
<evidence type="ECO:0000256" key="6">
    <source>
        <dbReference type="SAM" id="MobiDB-lite"/>
    </source>
</evidence>
<dbReference type="Proteomes" id="UP001642540">
    <property type="component" value="Unassembled WGS sequence"/>
</dbReference>
<reference evidence="8 9" key="1">
    <citation type="submission" date="2024-08" db="EMBL/GenBank/DDBJ databases">
        <authorList>
            <person name="Cucini C."/>
            <person name="Frati F."/>
        </authorList>
    </citation>
    <scope>NUCLEOTIDE SEQUENCE [LARGE SCALE GENOMIC DNA]</scope>
</reference>
<gene>
    <name evidence="8" type="ORF">ODALV1_LOCUS14433</name>
</gene>
<dbReference type="InterPro" id="IPR036258">
    <property type="entry name" value="Apyrase_sf"/>
</dbReference>
<accession>A0ABP1QU36</accession>
<feature type="region of interest" description="Disordered" evidence="6">
    <location>
        <begin position="68"/>
        <end position="94"/>
    </location>
</feature>
<keyword evidence="3" id="KW-0378">Hydrolase</keyword>
<keyword evidence="7" id="KW-0732">Signal</keyword>
<keyword evidence="4" id="KW-0106">Calcium</keyword>
<evidence type="ECO:0000256" key="2">
    <source>
        <dbReference type="ARBA" id="ARBA00022723"/>
    </source>
</evidence>
<comment type="caution">
    <text evidence="8">The sequence shown here is derived from an EMBL/GenBank/DDBJ whole genome shotgun (WGS) entry which is preliminary data.</text>
</comment>
<organism evidence="8 9">
    <name type="scientific">Orchesella dallaii</name>
    <dbReference type="NCBI Taxonomy" id="48710"/>
    <lineage>
        <taxon>Eukaryota</taxon>
        <taxon>Metazoa</taxon>
        <taxon>Ecdysozoa</taxon>
        <taxon>Arthropoda</taxon>
        <taxon>Hexapoda</taxon>
        <taxon>Collembola</taxon>
        <taxon>Entomobryomorpha</taxon>
        <taxon>Entomobryoidea</taxon>
        <taxon>Orchesellidae</taxon>
        <taxon>Orchesellinae</taxon>
        <taxon>Orchesella</taxon>
    </lineage>
</organism>
<sequence>MGDFQKSVNSWLVTSAVLCLSCGLILVQCAPQLFHTTTSIGNGGRTSRRATQLAPSIFSRTDADHLKASSSPSQALHPYVVRSPGQSGGGSRRSRKLYEEIAGAGQGLSDDGTLSYAPLSLGLDANNPSRFRYPLTPPEVKFRIGVISDLDAESADPSDPGKWLSYLREGNLYIQQDKLDPSKTNISVEWDESAIHVIKSGLAYSGRGMELSTLNVFNGRLFSCDDRTGVIYELIRDGSLEIIPTPWAILADGNYTGGSFKCEWATVKDGDFYVGGNGRDFVTPEGKMVKNSKFVKRITSHGEVTHLDWAENFDKMATALNIHFPGFVVHEAAGWSDILDKWMFMPRYVSSEKFDINAIRHSGSNVVLMADEHFDNVQVGHIGQVIATHGFSGFKWIPGTNDQLVVAIKSLEIENQQQSFIMAFDLRGNVLLPETKISDQKFEGIEFI</sequence>
<evidence type="ECO:0000313" key="8">
    <source>
        <dbReference type="EMBL" id="CAL8110764.1"/>
    </source>
</evidence>
<keyword evidence="9" id="KW-1185">Reference proteome</keyword>
<feature type="signal peptide" evidence="7">
    <location>
        <begin position="1"/>
        <end position="29"/>
    </location>
</feature>
<dbReference type="InterPro" id="IPR009283">
    <property type="entry name" value="Apyrase"/>
</dbReference>
<evidence type="ECO:0000256" key="5">
    <source>
        <dbReference type="ARBA" id="ARBA00025738"/>
    </source>
</evidence>
<comment type="similarity">
    <text evidence="5">Belongs to the apyrase family.</text>
</comment>
<evidence type="ECO:0000256" key="7">
    <source>
        <dbReference type="SAM" id="SignalP"/>
    </source>
</evidence>